<dbReference type="Pfam" id="PF00015">
    <property type="entry name" value="MCPsignal"/>
    <property type="match status" value="1"/>
</dbReference>
<keyword evidence="2" id="KW-0997">Cell inner membrane</keyword>
<dbReference type="PRINTS" id="PR00260">
    <property type="entry name" value="CHEMTRNSDUCR"/>
</dbReference>
<evidence type="ECO:0000256" key="2">
    <source>
        <dbReference type="ARBA" id="ARBA00022519"/>
    </source>
</evidence>
<evidence type="ECO:0000256" key="3">
    <source>
        <dbReference type="ARBA" id="ARBA00023224"/>
    </source>
</evidence>
<name>L8JFX4_9GAMM</name>
<accession>L8JFX4</accession>
<dbReference type="SUPFAM" id="SSF58104">
    <property type="entry name" value="Methyl-accepting chemotaxis protein (MCP) signaling domain"/>
    <property type="match status" value="1"/>
</dbReference>
<sequence>MTIPVVVVSIFFLASFFLSRGGLENAVSVMNMTTQQAVMAKNSVATLINGMYATRVSAIYAIYDKSQLKSFENSLNQTEQENTSAIEKLRAVIGLETELNAFNRTFNEYLNYTRNTMLFVLAEYHAGRINELEYQTYVTQYRSLGDNMTVAIDALSDKLNVITDQQIAIQVQNHNKILETALWLTLATILVGVGFGWLLSGYIVSPVLVLQQAMQKVARGELNVELDTDGKNELTHLAHDIERMVSQLRKTVSELMTISASVASSSTELATVMKESEKNANQQTAEVEQVATAVEELSSTAESVNQAAVRADDNARSAGVLAAEGAGLFDQTTHASEEIACRLNDAAEVVNQLEQQSVQISKVIEVIQSISEQTNLLALNAAIEAARAGESGRGFAVVADEVRQLAARTQESTGEIQVIIEQLQAQSANANETMHSVRTMLESSHTLTDKANEALQGINEAVQGITDMNTQVATAAEEQSQVTHDINRNISNIHHIVSLNATGISQCATASDELSVLAEKQKHSLSFFTL</sequence>
<evidence type="ECO:0000256" key="1">
    <source>
        <dbReference type="ARBA" id="ARBA00004429"/>
    </source>
</evidence>
<dbReference type="GO" id="GO:0004888">
    <property type="term" value="F:transmembrane signaling receptor activity"/>
    <property type="evidence" value="ECO:0007669"/>
    <property type="project" value="InterPro"/>
</dbReference>
<evidence type="ECO:0000256" key="6">
    <source>
        <dbReference type="SAM" id="Phobius"/>
    </source>
</evidence>
<evidence type="ECO:0000259" key="7">
    <source>
        <dbReference type="PROSITE" id="PS50111"/>
    </source>
</evidence>
<feature type="domain" description="T-SNARE coiled-coil homology" evidence="8">
    <location>
        <begin position="445"/>
        <end position="507"/>
    </location>
</feature>
<evidence type="ECO:0000313" key="11">
    <source>
        <dbReference type="Proteomes" id="UP000011134"/>
    </source>
</evidence>
<dbReference type="PATRIC" id="fig|1056511.3.peg.733"/>
<dbReference type="SMART" id="SM00304">
    <property type="entry name" value="HAMP"/>
    <property type="match status" value="1"/>
</dbReference>
<keyword evidence="6" id="KW-0812">Transmembrane</keyword>
<keyword evidence="6" id="KW-0472">Membrane</keyword>
<keyword evidence="2" id="KW-1003">Cell membrane</keyword>
<dbReference type="SMART" id="SM00283">
    <property type="entry name" value="MA"/>
    <property type="match status" value="1"/>
</dbReference>
<evidence type="ECO:0000256" key="4">
    <source>
        <dbReference type="ARBA" id="ARBA00029447"/>
    </source>
</evidence>
<protein>
    <submittedName>
        <fullName evidence="10">Methyl-accepting chemotaxis protein</fullName>
    </submittedName>
</protein>
<dbReference type="PROSITE" id="PS50885">
    <property type="entry name" value="HAMP"/>
    <property type="match status" value="1"/>
</dbReference>
<dbReference type="Pfam" id="PF00672">
    <property type="entry name" value="HAMP"/>
    <property type="match status" value="1"/>
</dbReference>
<keyword evidence="6" id="KW-1133">Transmembrane helix</keyword>
<dbReference type="GO" id="GO:0007165">
    <property type="term" value="P:signal transduction"/>
    <property type="evidence" value="ECO:0007669"/>
    <property type="project" value="UniProtKB-KW"/>
</dbReference>
<comment type="subcellular location">
    <subcellularLocation>
        <location evidence="1">Cell inner membrane</location>
        <topology evidence="1">Multi-pass membrane protein</topology>
    </subcellularLocation>
</comment>
<dbReference type="GO" id="GO:0005886">
    <property type="term" value="C:plasma membrane"/>
    <property type="evidence" value="ECO:0007669"/>
    <property type="project" value="UniProtKB-SubCell"/>
</dbReference>
<dbReference type="CDD" id="cd11386">
    <property type="entry name" value="MCP_signal"/>
    <property type="match status" value="1"/>
</dbReference>
<dbReference type="Proteomes" id="UP000011134">
    <property type="component" value="Unassembled WGS sequence"/>
</dbReference>
<dbReference type="EMBL" id="AMZO01000003">
    <property type="protein sequence ID" value="ELR67163.1"/>
    <property type="molecule type" value="Genomic_DNA"/>
</dbReference>
<dbReference type="InterPro" id="IPR000727">
    <property type="entry name" value="T_SNARE_dom"/>
</dbReference>
<keyword evidence="3 5" id="KW-0807">Transducer</keyword>
<comment type="similarity">
    <text evidence="4">Belongs to the methyl-accepting chemotaxis (MCP) protein family.</text>
</comment>
<gene>
    <name evidence="10" type="ORF">C942_02671</name>
</gene>
<dbReference type="AlphaFoldDB" id="L8JFX4"/>
<feature type="domain" description="HAMP" evidence="9">
    <location>
        <begin position="201"/>
        <end position="253"/>
    </location>
</feature>
<dbReference type="PROSITE" id="PS50111">
    <property type="entry name" value="CHEMOTAXIS_TRANSDUC_2"/>
    <property type="match status" value="1"/>
</dbReference>
<organism evidence="10 11">
    <name type="scientific">Photobacterium marinum</name>
    <dbReference type="NCBI Taxonomy" id="1056511"/>
    <lineage>
        <taxon>Bacteria</taxon>
        <taxon>Pseudomonadati</taxon>
        <taxon>Pseudomonadota</taxon>
        <taxon>Gammaproteobacteria</taxon>
        <taxon>Vibrionales</taxon>
        <taxon>Vibrionaceae</taxon>
        <taxon>Photobacterium</taxon>
    </lineage>
</organism>
<feature type="domain" description="Methyl-accepting transducer" evidence="7">
    <location>
        <begin position="258"/>
        <end position="494"/>
    </location>
</feature>
<dbReference type="Gene3D" id="1.10.287.950">
    <property type="entry name" value="Methyl-accepting chemotaxis protein"/>
    <property type="match status" value="1"/>
</dbReference>
<dbReference type="InterPro" id="IPR003660">
    <property type="entry name" value="HAMP_dom"/>
</dbReference>
<evidence type="ECO:0000259" key="9">
    <source>
        <dbReference type="PROSITE" id="PS50885"/>
    </source>
</evidence>
<reference evidence="10 11" key="1">
    <citation type="submission" date="2012-12" db="EMBL/GenBank/DDBJ databases">
        <title>Genome Assembly of Photobacterium sp. AK15.</title>
        <authorList>
            <person name="Khatri I."/>
            <person name="Vaidya B."/>
            <person name="Srinivas T.N.R."/>
            <person name="Subramanian S."/>
            <person name="Pinnaka A."/>
        </authorList>
    </citation>
    <scope>NUCLEOTIDE SEQUENCE [LARGE SCALE GENOMIC DNA]</scope>
    <source>
        <strain evidence="10 11">AK15</strain>
    </source>
</reference>
<dbReference type="FunFam" id="1.10.287.950:FF:000001">
    <property type="entry name" value="Methyl-accepting chemotaxis sensory transducer"/>
    <property type="match status" value="1"/>
</dbReference>
<evidence type="ECO:0000313" key="10">
    <source>
        <dbReference type="EMBL" id="ELR67163.1"/>
    </source>
</evidence>
<feature type="transmembrane region" description="Helical" evidence="6">
    <location>
        <begin position="181"/>
        <end position="210"/>
    </location>
</feature>
<dbReference type="PANTHER" id="PTHR32089">
    <property type="entry name" value="METHYL-ACCEPTING CHEMOTAXIS PROTEIN MCPB"/>
    <property type="match status" value="1"/>
</dbReference>
<dbReference type="CDD" id="cd06225">
    <property type="entry name" value="HAMP"/>
    <property type="match status" value="1"/>
</dbReference>
<dbReference type="PANTHER" id="PTHR32089:SF33">
    <property type="entry name" value="TOXIN COREGULATED PILUS BIOSYNTHESIS PROTEIN I"/>
    <property type="match status" value="1"/>
</dbReference>
<keyword evidence="11" id="KW-1185">Reference proteome</keyword>
<evidence type="ECO:0000256" key="5">
    <source>
        <dbReference type="PROSITE-ProRule" id="PRU00284"/>
    </source>
</evidence>
<comment type="caution">
    <text evidence="10">The sequence shown here is derived from an EMBL/GenBank/DDBJ whole genome shotgun (WGS) entry which is preliminary data.</text>
</comment>
<evidence type="ECO:0000259" key="8">
    <source>
        <dbReference type="PROSITE" id="PS50192"/>
    </source>
</evidence>
<dbReference type="InterPro" id="IPR004090">
    <property type="entry name" value="Chemotax_Me-accpt_rcpt"/>
</dbReference>
<proteinExistence type="inferred from homology"/>
<dbReference type="GO" id="GO:0006935">
    <property type="term" value="P:chemotaxis"/>
    <property type="evidence" value="ECO:0007669"/>
    <property type="project" value="InterPro"/>
</dbReference>
<dbReference type="PROSITE" id="PS50192">
    <property type="entry name" value="T_SNARE"/>
    <property type="match status" value="1"/>
</dbReference>
<dbReference type="InterPro" id="IPR004089">
    <property type="entry name" value="MCPsignal_dom"/>
</dbReference>